<name>A0AAE0G8A3_9CHLO</name>
<feature type="signal peptide" evidence="1">
    <location>
        <begin position="1"/>
        <end position="22"/>
    </location>
</feature>
<dbReference type="Proteomes" id="UP001190700">
    <property type="component" value="Unassembled WGS sequence"/>
</dbReference>
<proteinExistence type="predicted"/>
<comment type="caution">
    <text evidence="2">The sequence shown here is derived from an EMBL/GenBank/DDBJ whole genome shotgun (WGS) entry which is preliminary data.</text>
</comment>
<keyword evidence="3" id="KW-1185">Reference proteome</keyword>
<evidence type="ECO:0000313" key="2">
    <source>
        <dbReference type="EMBL" id="KAK3273343.1"/>
    </source>
</evidence>
<accession>A0AAE0G8A3</accession>
<sequence>MDNLFAAIFLFHLLSTLFSAVAVGTHRKNDSLPNLAWDASYQRGEYRWATSIHQGRTYVYTEYGDNKMAGVVPPKVSCKNEKENRKFQFEQRPAKEKQRHEEKIEKLIKNIPKDIKFYWNNIESAVLLKIGSTTASTAENLLKDLPGVSYRILSNVPEGQQVDDDDYFYTHKIPQLVFKKDFLAGARIT</sequence>
<feature type="chain" id="PRO_5042173595" evidence="1">
    <location>
        <begin position="23"/>
        <end position="189"/>
    </location>
</feature>
<reference evidence="2 3" key="1">
    <citation type="journal article" date="2015" name="Genome Biol. Evol.">
        <title>Comparative Genomics of a Bacterivorous Green Alga Reveals Evolutionary Causalities and Consequences of Phago-Mixotrophic Mode of Nutrition.</title>
        <authorList>
            <person name="Burns J.A."/>
            <person name="Paasch A."/>
            <person name="Narechania A."/>
            <person name="Kim E."/>
        </authorList>
    </citation>
    <scope>NUCLEOTIDE SEQUENCE [LARGE SCALE GENOMIC DNA]</scope>
    <source>
        <strain evidence="2 3">PLY_AMNH</strain>
    </source>
</reference>
<evidence type="ECO:0000256" key="1">
    <source>
        <dbReference type="SAM" id="SignalP"/>
    </source>
</evidence>
<keyword evidence="1" id="KW-0732">Signal</keyword>
<protein>
    <submittedName>
        <fullName evidence="2">Uncharacterized protein</fullName>
    </submittedName>
</protein>
<gene>
    <name evidence="2" type="ORF">CYMTET_18409</name>
</gene>
<evidence type="ECO:0000313" key="3">
    <source>
        <dbReference type="Proteomes" id="UP001190700"/>
    </source>
</evidence>
<dbReference type="AlphaFoldDB" id="A0AAE0G8A3"/>
<organism evidence="2 3">
    <name type="scientific">Cymbomonas tetramitiformis</name>
    <dbReference type="NCBI Taxonomy" id="36881"/>
    <lineage>
        <taxon>Eukaryota</taxon>
        <taxon>Viridiplantae</taxon>
        <taxon>Chlorophyta</taxon>
        <taxon>Pyramimonadophyceae</taxon>
        <taxon>Pyramimonadales</taxon>
        <taxon>Pyramimonadaceae</taxon>
        <taxon>Cymbomonas</taxon>
    </lineage>
</organism>
<dbReference type="EMBL" id="LGRX02008515">
    <property type="protein sequence ID" value="KAK3273343.1"/>
    <property type="molecule type" value="Genomic_DNA"/>
</dbReference>